<protein>
    <submittedName>
        <fullName evidence="2">MFS transporter</fullName>
    </submittedName>
</protein>
<dbReference type="EMBL" id="BSPQ01000021">
    <property type="protein sequence ID" value="GLS92391.1"/>
    <property type="molecule type" value="Genomic_DNA"/>
</dbReference>
<feature type="transmembrane region" description="Helical" evidence="1">
    <location>
        <begin position="304"/>
        <end position="326"/>
    </location>
</feature>
<proteinExistence type="predicted"/>
<feature type="transmembrane region" description="Helical" evidence="1">
    <location>
        <begin position="128"/>
        <end position="151"/>
    </location>
</feature>
<evidence type="ECO:0000313" key="3">
    <source>
        <dbReference type="Proteomes" id="UP001157353"/>
    </source>
</evidence>
<feature type="transmembrane region" description="Helical" evidence="1">
    <location>
        <begin position="370"/>
        <end position="387"/>
    </location>
</feature>
<feature type="transmembrane region" description="Helical" evidence="1">
    <location>
        <begin position="72"/>
        <end position="91"/>
    </location>
</feature>
<dbReference type="InterPro" id="IPR036259">
    <property type="entry name" value="MFS_trans_sf"/>
</dbReference>
<keyword evidence="1" id="KW-1133">Transmembrane helix</keyword>
<feature type="transmembrane region" description="Helical" evidence="1">
    <location>
        <begin position="227"/>
        <end position="247"/>
    </location>
</feature>
<feature type="transmembrane region" description="Helical" evidence="1">
    <location>
        <begin position="163"/>
        <end position="185"/>
    </location>
</feature>
<comment type="caution">
    <text evidence="2">The sequence shown here is derived from an EMBL/GenBank/DDBJ whole genome shotgun (WGS) entry which is preliminary data.</text>
</comment>
<sequence>MQKRIPLLILALFTMTAYGLSSVIFTDVTHEMAISIGFSLDEMTQVKVAFTIFQVLGLLFSPLIIRFWCSSRVLIVSLAAGLIASLSLYFLPTNALIFVYAWLVIGFVLSILLALTNLLVLDTFEAKLVPVVIAGMLIFSTLLPLGAYAWIVAEILEVFDWSSLSAAFAWLFFSGFIIVSLYPTVPLRMQHQPKSGLLVYLVIASTMSLFVFLLMRGDYYNWFDSVFFSKLTTGAAIISLLSVYLLVRQDKTFTSASTKLHKKFKTNVFMYNAFIAGFAVAASSILFSSFLVQALNYNSLNAGYSYLPSFYAMFAAMIVSVLIFCFRRPLSDAAVPIGVVMILLSIYAFSQLPSNVDPDSLMVPMLLRGFGIGLLNVSVTISVFTYFNAGQRIEGVCNFYLFRTVGSLIGSAFFSRVIQTHSAQASAELSRSVDGTSGGYAFYQHALSNMILTNGHLSSLSIEMSQISNLVSHQVTTLALNNALIVFILSIFTLAPILIIGKKIASK</sequence>
<reference evidence="3" key="1">
    <citation type="journal article" date="2019" name="Int. J. Syst. Evol. Microbiol.">
        <title>The Global Catalogue of Microorganisms (GCM) 10K type strain sequencing project: providing services to taxonomists for standard genome sequencing and annotation.</title>
        <authorList>
            <consortium name="The Broad Institute Genomics Platform"/>
            <consortium name="The Broad Institute Genome Sequencing Center for Infectious Disease"/>
            <person name="Wu L."/>
            <person name="Ma J."/>
        </authorList>
    </citation>
    <scope>NUCLEOTIDE SEQUENCE [LARGE SCALE GENOMIC DNA]</scope>
    <source>
        <strain evidence="3">NBRC 103166</strain>
    </source>
</reference>
<keyword evidence="3" id="KW-1185">Reference proteome</keyword>
<dbReference type="SUPFAM" id="SSF103473">
    <property type="entry name" value="MFS general substrate transporter"/>
    <property type="match status" value="1"/>
</dbReference>
<feature type="transmembrane region" description="Helical" evidence="1">
    <location>
        <begin position="399"/>
        <end position="418"/>
    </location>
</feature>
<keyword evidence="1" id="KW-0812">Transmembrane</keyword>
<feature type="transmembrane region" description="Helical" evidence="1">
    <location>
        <begin position="197"/>
        <end position="215"/>
    </location>
</feature>
<name>A0ABQ6E4X4_9GAMM</name>
<feature type="transmembrane region" description="Helical" evidence="1">
    <location>
        <begin position="46"/>
        <end position="65"/>
    </location>
</feature>
<feature type="transmembrane region" description="Helical" evidence="1">
    <location>
        <begin position="333"/>
        <end position="350"/>
    </location>
</feature>
<evidence type="ECO:0000313" key="2">
    <source>
        <dbReference type="EMBL" id="GLS92391.1"/>
    </source>
</evidence>
<accession>A0ABQ6E4X4</accession>
<dbReference type="Gene3D" id="1.20.1250.20">
    <property type="entry name" value="MFS general substrate transporter like domains"/>
    <property type="match status" value="1"/>
</dbReference>
<feature type="transmembrane region" description="Helical" evidence="1">
    <location>
        <begin position="268"/>
        <end position="292"/>
    </location>
</feature>
<organism evidence="2 3">
    <name type="scientific">Psychromonas marina</name>
    <dbReference type="NCBI Taxonomy" id="88364"/>
    <lineage>
        <taxon>Bacteria</taxon>
        <taxon>Pseudomonadati</taxon>
        <taxon>Pseudomonadota</taxon>
        <taxon>Gammaproteobacteria</taxon>
        <taxon>Alteromonadales</taxon>
        <taxon>Psychromonadaceae</taxon>
        <taxon>Psychromonas</taxon>
    </lineage>
</organism>
<keyword evidence="1" id="KW-0472">Membrane</keyword>
<dbReference type="RefSeq" id="WP_284205493.1">
    <property type="nucleotide sequence ID" value="NZ_BSPQ01000021.1"/>
</dbReference>
<dbReference type="Proteomes" id="UP001157353">
    <property type="component" value="Unassembled WGS sequence"/>
</dbReference>
<feature type="transmembrane region" description="Helical" evidence="1">
    <location>
        <begin position="97"/>
        <end position="121"/>
    </location>
</feature>
<gene>
    <name evidence="2" type="ORF">GCM10007916_34620</name>
</gene>
<feature type="transmembrane region" description="Helical" evidence="1">
    <location>
        <begin position="478"/>
        <end position="501"/>
    </location>
</feature>
<evidence type="ECO:0000256" key="1">
    <source>
        <dbReference type="SAM" id="Phobius"/>
    </source>
</evidence>